<reference evidence="2 3" key="1">
    <citation type="submission" date="2024-03" db="EMBL/GenBank/DDBJ databases">
        <authorList>
            <person name="Gkanogiannis A."/>
            <person name="Becerra Lopez-Lavalle L."/>
        </authorList>
    </citation>
    <scope>NUCLEOTIDE SEQUENCE [LARGE SCALE GENOMIC DNA]</scope>
</reference>
<gene>
    <name evidence="2" type="ORF">CITCOLO1_LOCUS3270</name>
</gene>
<keyword evidence="1" id="KW-0732">Signal</keyword>
<keyword evidence="3" id="KW-1185">Reference proteome</keyword>
<protein>
    <recommendedName>
        <fullName evidence="4">Secreted protein</fullName>
    </recommendedName>
</protein>
<sequence>MFLTGVVLFWSRAAISKCCFQNLVGSFYQLSSDKWDEMHYKAKGNTYGPQVFASWTVAKLGMPHICFGVRQQLVTFTTSGPSN</sequence>
<evidence type="ECO:0008006" key="4">
    <source>
        <dbReference type="Google" id="ProtNLM"/>
    </source>
</evidence>
<accession>A0ABP0XTX3</accession>
<feature type="chain" id="PRO_5047044622" description="Secreted protein" evidence="1">
    <location>
        <begin position="17"/>
        <end position="83"/>
    </location>
</feature>
<proteinExistence type="predicted"/>
<evidence type="ECO:0000256" key="1">
    <source>
        <dbReference type="SAM" id="SignalP"/>
    </source>
</evidence>
<dbReference type="EMBL" id="OZ021744">
    <property type="protein sequence ID" value="CAK9311610.1"/>
    <property type="molecule type" value="Genomic_DNA"/>
</dbReference>
<organism evidence="2 3">
    <name type="scientific">Citrullus colocynthis</name>
    <name type="common">colocynth</name>
    <dbReference type="NCBI Taxonomy" id="252529"/>
    <lineage>
        <taxon>Eukaryota</taxon>
        <taxon>Viridiplantae</taxon>
        <taxon>Streptophyta</taxon>
        <taxon>Embryophyta</taxon>
        <taxon>Tracheophyta</taxon>
        <taxon>Spermatophyta</taxon>
        <taxon>Magnoliopsida</taxon>
        <taxon>eudicotyledons</taxon>
        <taxon>Gunneridae</taxon>
        <taxon>Pentapetalae</taxon>
        <taxon>rosids</taxon>
        <taxon>fabids</taxon>
        <taxon>Cucurbitales</taxon>
        <taxon>Cucurbitaceae</taxon>
        <taxon>Benincaseae</taxon>
        <taxon>Citrullus</taxon>
    </lineage>
</organism>
<dbReference type="Proteomes" id="UP001642487">
    <property type="component" value="Chromosome 10"/>
</dbReference>
<evidence type="ECO:0000313" key="2">
    <source>
        <dbReference type="EMBL" id="CAK9311610.1"/>
    </source>
</evidence>
<name>A0ABP0XTX3_9ROSI</name>
<feature type="signal peptide" evidence="1">
    <location>
        <begin position="1"/>
        <end position="16"/>
    </location>
</feature>
<evidence type="ECO:0000313" key="3">
    <source>
        <dbReference type="Proteomes" id="UP001642487"/>
    </source>
</evidence>